<keyword evidence="1" id="KW-0732">Signal</keyword>
<name>A0ABT9SRS9_9FLAO</name>
<evidence type="ECO:0000256" key="1">
    <source>
        <dbReference type="SAM" id="SignalP"/>
    </source>
</evidence>
<dbReference type="RefSeq" id="WP_306845043.1">
    <property type="nucleotide sequence ID" value="NZ_JAUSRL010000005.1"/>
</dbReference>
<reference evidence="2 3" key="1">
    <citation type="submission" date="2023-07" db="EMBL/GenBank/DDBJ databases">
        <title>Sorghum-associated microbial communities from plants grown in Nebraska, USA.</title>
        <authorList>
            <person name="Schachtman D."/>
        </authorList>
    </citation>
    <scope>NUCLEOTIDE SEQUENCE [LARGE SCALE GENOMIC DNA]</scope>
    <source>
        <strain evidence="2 3">CC351</strain>
    </source>
</reference>
<proteinExistence type="predicted"/>
<feature type="chain" id="PRO_5046627968" description="C1q domain-containing protein" evidence="1">
    <location>
        <begin position="21"/>
        <end position="262"/>
    </location>
</feature>
<evidence type="ECO:0000313" key="3">
    <source>
        <dbReference type="Proteomes" id="UP001235513"/>
    </source>
</evidence>
<evidence type="ECO:0000313" key="2">
    <source>
        <dbReference type="EMBL" id="MDP9961165.1"/>
    </source>
</evidence>
<dbReference type="Proteomes" id="UP001235513">
    <property type="component" value="Unassembled WGS sequence"/>
</dbReference>
<accession>A0ABT9SRS9</accession>
<gene>
    <name evidence="2" type="ORF">J2T04_003063</name>
</gene>
<protein>
    <recommendedName>
        <fullName evidence="4">C1q domain-containing protein</fullName>
    </recommendedName>
</protein>
<comment type="caution">
    <text evidence="2">The sequence shown here is derived from an EMBL/GenBank/DDBJ whole genome shotgun (WGS) entry which is preliminary data.</text>
</comment>
<organism evidence="2 3">
    <name type="scientific">Chryseobacterium lathyri</name>
    <dbReference type="NCBI Taxonomy" id="395933"/>
    <lineage>
        <taxon>Bacteria</taxon>
        <taxon>Pseudomonadati</taxon>
        <taxon>Bacteroidota</taxon>
        <taxon>Flavobacteriia</taxon>
        <taxon>Flavobacteriales</taxon>
        <taxon>Weeksellaceae</taxon>
        <taxon>Chryseobacterium group</taxon>
        <taxon>Chryseobacterium</taxon>
    </lineage>
</organism>
<feature type="signal peptide" evidence="1">
    <location>
        <begin position="1"/>
        <end position="20"/>
    </location>
</feature>
<keyword evidence="3" id="KW-1185">Reference proteome</keyword>
<sequence>MKKKQFFLASILLLSVNAYSQVGINTATPNPSAILDVVSASKGLLIPRISLTSNTDIITVPNPTNGLLVFNLADAGSGANRVVRNNLYKFNSTTNKWELMLDENAMNALSIPAPAVFRLSGDINSFLNGYAEGSSQLVPMDTVKNQILGLSYDNSTSTLTFPAGTYKMEFVYEANHNISGCTISSYFIDFPDGASTTRIHSTASHMEGTKSNHGGTISYTTTLPANKTWQIKLGRGQSGNCMGTGGTLVGRRTEVLIFKIGD</sequence>
<dbReference type="EMBL" id="JAUSRL010000005">
    <property type="protein sequence ID" value="MDP9961165.1"/>
    <property type="molecule type" value="Genomic_DNA"/>
</dbReference>
<evidence type="ECO:0008006" key="4">
    <source>
        <dbReference type="Google" id="ProtNLM"/>
    </source>
</evidence>